<organism evidence="2 3">
    <name type="scientific">Hyaloscypha hepaticicola</name>
    <dbReference type="NCBI Taxonomy" id="2082293"/>
    <lineage>
        <taxon>Eukaryota</taxon>
        <taxon>Fungi</taxon>
        <taxon>Dikarya</taxon>
        <taxon>Ascomycota</taxon>
        <taxon>Pezizomycotina</taxon>
        <taxon>Leotiomycetes</taxon>
        <taxon>Helotiales</taxon>
        <taxon>Hyaloscyphaceae</taxon>
        <taxon>Hyaloscypha</taxon>
    </lineage>
</organism>
<evidence type="ECO:0000313" key="3">
    <source>
        <dbReference type="Proteomes" id="UP000235672"/>
    </source>
</evidence>
<name>A0A2J6QH55_9HELO</name>
<feature type="region of interest" description="Disordered" evidence="1">
    <location>
        <begin position="67"/>
        <end position="98"/>
    </location>
</feature>
<evidence type="ECO:0000256" key="1">
    <source>
        <dbReference type="SAM" id="MobiDB-lite"/>
    </source>
</evidence>
<protein>
    <submittedName>
        <fullName evidence="2">Uncharacterized protein</fullName>
    </submittedName>
</protein>
<accession>A0A2J6QH55</accession>
<dbReference type="Proteomes" id="UP000235672">
    <property type="component" value="Unassembled WGS sequence"/>
</dbReference>
<dbReference type="AlphaFoldDB" id="A0A2J6QH55"/>
<evidence type="ECO:0000313" key="2">
    <source>
        <dbReference type="EMBL" id="PMD25590.1"/>
    </source>
</evidence>
<keyword evidence="3" id="KW-1185">Reference proteome</keyword>
<sequence length="151" mass="16600">MVEGSVSGRSGPTSIMGASERCERWGKTTTTGWTLTVWGERSAKGSKLPPMKNSHIATSASEGLSISILRHRRTGAQREQRPAAAAQPCSVAPRRSHIRGLPSMNLTHQKKRRLFVKSPAEDLCCQREISLDRSLLQVVIRLLQDNSINSP</sequence>
<proteinExistence type="predicted"/>
<reference evidence="2 3" key="1">
    <citation type="submission" date="2016-05" db="EMBL/GenBank/DDBJ databases">
        <title>A degradative enzymes factory behind the ericoid mycorrhizal symbiosis.</title>
        <authorList>
            <consortium name="DOE Joint Genome Institute"/>
            <person name="Martino E."/>
            <person name="Morin E."/>
            <person name="Grelet G."/>
            <person name="Kuo A."/>
            <person name="Kohler A."/>
            <person name="Daghino S."/>
            <person name="Barry K."/>
            <person name="Choi C."/>
            <person name="Cichocki N."/>
            <person name="Clum A."/>
            <person name="Copeland A."/>
            <person name="Hainaut M."/>
            <person name="Haridas S."/>
            <person name="Labutti K."/>
            <person name="Lindquist E."/>
            <person name="Lipzen A."/>
            <person name="Khouja H.-R."/>
            <person name="Murat C."/>
            <person name="Ohm R."/>
            <person name="Olson A."/>
            <person name="Spatafora J."/>
            <person name="Veneault-Fourrey C."/>
            <person name="Henrissat B."/>
            <person name="Grigoriev I."/>
            <person name="Martin F."/>
            <person name="Perotto S."/>
        </authorList>
    </citation>
    <scope>NUCLEOTIDE SEQUENCE [LARGE SCALE GENOMIC DNA]</scope>
    <source>
        <strain evidence="2 3">UAMH 7357</strain>
    </source>
</reference>
<dbReference type="EMBL" id="KZ613470">
    <property type="protein sequence ID" value="PMD25590.1"/>
    <property type="molecule type" value="Genomic_DNA"/>
</dbReference>
<gene>
    <name evidence="2" type="ORF">NA56DRAFT_439646</name>
</gene>